<dbReference type="KEGG" id="ttq:NIES37_33650"/>
<keyword evidence="1" id="KW-0472">Membrane</keyword>
<name>A0A1Z4N0Z3_9CYAN</name>
<keyword evidence="1" id="KW-1133">Transmembrane helix</keyword>
<evidence type="ECO:0000313" key="2">
    <source>
        <dbReference type="EMBL" id="BAY99383.1"/>
    </source>
</evidence>
<gene>
    <name evidence="2" type="ORF">NIES37_33650</name>
</gene>
<keyword evidence="1" id="KW-0812">Transmembrane</keyword>
<evidence type="ECO:0000256" key="1">
    <source>
        <dbReference type="SAM" id="Phobius"/>
    </source>
</evidence>
<feature type="transmembrane region" description="Helical" evidence="1">
    <location>
        <begin position="20"/>
        <end position="47"/>
    </location>
</feature>
<organism evidence="2 3">
    <name type="scientific">Tolypothrix tenuis PCC 7101</name>
    <dbReference type="NCBI Taxonomy" id="231146"/>
    <lineage>
        <taxon>Bacteria</taxon>
        <taxon>Bacillati</taxon>
        <taxon>Cyanobacteriota</taxon>
        <taxon>Cyanophyceae</taxon>
        <taxon>Nostocales</taxon>
        <taxon>Tolypothrichaceae</taxon>
        <taxon>Tolypothrix</taxon>
    </lineage>
</organism>
<keyword evidence="3" id="KW-1185">Reference proteome</keyword>
<feature type="transmembrane region" description="Helical" evidence="1">
    <location>
        <begin position="53"/>
        <end position="74"/>
    </location>
</feature>
<protein>
    <recommendedName>
        <fullName evidence="4">SMODS and SLOG-associating 2TM effector domain-containing protein</fullName>
    </recommendedName>
</protein>
<dbReference type="AlphaFoldDB" id="A0A1Z4N0Z3"/>
<dbReference type="EMBL" id="AP018248">
    <property type="protein sequence ID" value="BAY99383.1"/>
    <property type="molecule type" value="Genomic_DNA"/>
</dbReference>
<accession>A0A1Z4N0Z3</accession>
<evidence type="ECO:0008006" key="4">
    <source>
        <dbReference type="Google" id="ProtNLM"/>
    </source>
</evidence>
<proteinExistence type="predicted"/>
<dbReference type="RefSeq" id="WP_096577464.1">
    <property type="nucleotide sequence ID" value="NZ_CAWNJS010000001.1"/>
</dbReference>
<dbReference type="Proteomes" id="UP000218785">
    <property type="component" value="Chromosome"/>
</dbReference>
<evidence type="ECO:0000313" key="3">
    <source>
        <dbReference type="Proteomes" id="UP000218785"/>
    </source>
</evidence>
<reference evidence="2 3" key="1">
    <citation type="submission" date="2017-06" db="EMBL/GenBank/DDBJ databases">
        <title>Genome sequencing of cyanobaciteial culture collection at National Institute for Environmental Studies (NIES).</title>
        <authorList>
            <person name="Hirose Y."/>
            <person name="Shimura Y."/>
            <person name="Fujisawa T."/>
            <person name="Nakamura Y."/>
            <person name="Kawachi M."/>
        </authorList>
    </citation>
    <scope>NUCLEOTIDE SEQUENCE [LARGE SCALE GENOMIC DNA]</scope>
    <source>
        <strain evidence="2 3">NIES-37</strain>
    </source>
</reference>
<sequence>MSNNKDLLSKMQRYQRTWNFGANCLQFVHISLGILAIGSSLIVATFTHELGDFYTRIFAFISALSFGVVNSINLGEKANNFRRATRHLNVGLMKFLGGLSSEQELIDIYKECEDIISDWKFVPPRQQQS</sequence>